<sequence length="741" mass="84266">MVKTKKVKRILLDLHRWALLVVCAGMNVYTFAQDQVIPMETASNALVLKIDQKKDVSIIYYGKKLANRNEYDLIPQAYKQLGDGDYTQVLNAAYSSSGSRGLMEPAVSVTHADGNNSLDLRYTSHDQQQISPGVTQYRVLLKDPVYNFEVSLYYKVFAAQDVIEQWSVIKHNEKGNVVLNKFASANLYLKADGFWLNQYHGDWAKEMQPEESKLTHGIKTLDTKLGTRANLFQPSVFMVSLGKPASEDEGTVLYGALEYSGNFRTDLELDFQNNLRIISGINNYASPYTLKPAEEFVTPAFLYVLSHQGKGYASRQLHDWARSYKLLDGQGDRLTLLNNWEATYFDFNESKLKELLKDTKKLGVDLFLLDDGWFANKYPRNGDTAGLGDWQENKTKLPNGISTLVKEAGNNGVKFGIWVEPEMVNPKSELYEKHPDWVVKQPARAEHYFRNQLVLDLANPQVQDFVFGVIDNLFTKNPDLAYIKWDCNAVIFNAHSAYLKNQSHFFIEYMRGLYTVLKKIRAKYPTVPMMLCSGGGGRVDYAALQYFTEYWPSDNTDPLERIFIQWEYSYFYPAVAGANHVTDWGKQPIKYRTDVAMMGKLGFDIVVSHLNEKDLLYCQNAIKDYQSFKQIVWKGDLYRLASPRESAVASLSYVSKDRSSAVMFNYLVNSRYGQGSSYPVKLKGLEAASTYRLSEISLYPGVNSLIDSQKVYSGQFLMEIGFNPLVNSGRTSVVLKVEKVK</sequence>
<keyword evidence="3 5" id="KW-0378">Hydrolase</keyword>
<dbReference type="Pfam" id="PF16874">
    <property type="entry name" value="Glyco_hydro_36C"/>
    <property type="match status" value="1"/>
</dbReference>
<dbReference type="InterPro" id="IPR002252">
    <property type="entry name" value="Glyco_hydro_36"/>
</dbReference>
<evidence type="ECO:0000313" key="9">
    <source>
        <dbReference type="EMBL" id="MCG2615416.1"/>
    </source>
</evidence>
<dbReference type="PROSITE" id="PS00512">
    <property type="entry name" value="ALPHA_GALACTOSIDASE"/>
    <property type="match status" value="1"/>
</dbReference>
<evidence type="ECO:0000256" key="1">
    <source>
        <dbReference type="ARBA" id="ARBA00001255"/>
    </source>
</evidence>
<comment type="catalytic activity">
    <reaction evidence="1 5">
        <text>Hydrolysis of terminal, non-reducing alpha-D-galactose residues in alpha-D-galactosides, including galactose oligosaccharides, galactomannans and galactolipids.</text>
        <dbReference type="EC" id="3.2.1.22"/>
    </reaction>
</comment>
<keyword evidence="10" id="KW-1185">Reference proteome</keyword>
<dbReference type="Gene3D" id="2.60.40.1180">
    <property type="entry name" value="Golgi alpha-mannosidase II"/>
    <property type="match status" value="1"/>
</dbReference>
<dbReference type="InterPro" id="IPR031705">
    <property type="entry name" value="Glyco_hydro_36_C"/>
</dbReference>
<dbReference type="EMBL" id="JAKLTR010000008">
    <property type="protein sequence ID" value="MCG2615416.1"/>
    <property type="molecule type" value="Genomic_DNA"/>
</dbReference>
<evidence type="ECO:0000256" key="4">
    <source>
        <dbReference type="ARBA" id="ARBA00023295"/>
    </source>
</evidence>
<evidence type="ECO:0000313" key="10">
    <source>
        <dbReference type="Proteomes" id="UP001165367"/>
    </source>
</evidence>
<evidence type="ECO:0000256" key="6">
    <source>
        <dbReference type="SAM" id="SignalP"/>
    </source>
</evidence>
<proteinExistence type="inferred from homology"/>
<evidence type="ECO:0000259" key="7">
    <source>
        <dbReference type="Pfam" id="PF16874"/>
    </source>
</evidence>
<evidence type="ECO:0000256" key="3">
    <source>
        <dbReference type="ARBA" id="ARBA00022801"/>
    </source>
</evidence>
<feature type="domain" description="Glycosyl hydrolase family 36 C-terminal" evidence="7">
    <location>
        <begin position="649"/>
        <end position="723"/>
    </location>
</feature>
<dbReference type="InterPro" id="IPR038417">
    <property type="entry name" value="Alpga-gal_N_sf"/>
</dbReference>
<dbReference type="PIRSF" id="PIRSF005536">
    <property type="entry name" value="Agal"/>
    <property type="match status" value="1"/>
</dbReference>
<comment type="similarity">
    <text evidence="5">Belongs to the glycosyl hydrolase.</text>
</comment>
<feature type="signal peptide" evidence="6">
    <location>
        <begin position="1"/>
        <end position="32"/>
    </location>
</feature>
<dbReference type="InterPro" id="IPR017853">
    <property type="entry name" value="GH"/>
</dbReference>
<dbReference type="PANTHER" id="PTHR43053">
    <property type="entry name" value="GLYCOSIDASE FAMILY 31"/>
    <property type="match status" value="1"/>
</dbReference>
<evidence type="ECO:0000256" key="2">
    <source>
        <dbReference type="ARBA" id="ARBA00012755"/>
    </source>
</evidence>
<dbReference type="Pfam" id="PF02065">
    <property type="entry name" value="Melibiase"/>
    <property type="match status" value="1"/>
</dbReference>
<dbReference type="SUPFAM" id="SSF51445">
    <property type="entry name" value="(Trans)glycosidases"/>
    <property type="match status" value="1"/>
</dbReference>
<dbReference type="InterPro" id="IPR013785">
    <property type="entry name" value="Aldolase_TIM"/>
</dbReference>
<dbReference type="InterPro" id="IPR000111">
    <property type="entry name" value="Glyco_hydro_27/36_CS"/>
</dbReference>
<keyword evidence="6" id="KW-0732">Signal</keyword>
<dbReference type="InterPro" id="IPR031704">
    <property type="entry name" value="Glyco_hydro_36_N"/>
</dbReference>
<accession>A0ABS9KSY9</accession>
<dbReference type="PANTHER" id="PTHR43053:SF3">
    <property type="entry name" value="ALPHA-GALACTOSIDASE C-RELATED"/>
    <property type="match status" value="1"/>
</dbReference>
<reference evidence="9" key="1">
    <citation type="submission" date="2022-01" db="EMBL/GenBank/DDBJ databases">
        <authorList>
            <person name="Jo J.-H."/>
            <person name="Im W.-T."/>
        </authorList>
    </citation>
    <scope>NUCLEOTIDE SEQUENCE</scope>
    <source>
        <strain evidence="9">NA20</strain>
    </source>
</reference>
<dbReference type="EC" id="3.2.1.22" evidence="2 5"/>
<dbReference type="InterPro" id="IPR013780">
    <property type="entry name" value="Glyco_hydro_b"/>
</dbReference>
<organism evidence="9 10">
    <name type="scientific">Terrimonas ginsenosidimutans</name>
    <dbReference type="NCBI Taxonomy" id="2908004"/>
    <lineage>
        <taxon>Bacteria</taxon>
        <taxon>Pseudomonadati</taxon>
        <taxon>Bacteroidota</taxon>
        <taxon>Chitinophagia</taxon>
        <taxon>Chitinophagales</taxon>
        <taxon>Chitinophagaceae</taxon>
        <taxon>Terrimonas</taxon>
    </lineage>
</organism>
<keyword evidence="4 5" id="KW-0326">Glycosidase</keyword>
<evidence type="ECO:0000259" key="8">
    <source>
        <dbReference type="Pfam" id="PF16875"/>
    </source>
</evidence>
<dbReference type="RefSeq" id="WP_237872847.1">
    <property type="nucleotide sequence ID" value="NZ_JAKLTR010000008.1"/>
</dbReference>
<evidence type="ECO:0000256" key="5">
    <source>
        <dbReference type="PIRNR" id="PIRNR005536"/>
    </source>
</evidence>
<protein>
    <recommendedName>
        <fullName evidence="2 5">Alpha-galactosidase</fullName>
        <ecNumber evidence="2 5">3.2.1.22</ecNumber>
    </recommendedName>
</protein>
<dbReference type="CDD" id="cd14791">
    <property type="entry name" value="GH36"/>
    <property type="match status" value="1"/>
</dbReference>
<comment type="caution">
    <text evidence="9">The sequence shown here is derived from an EMBL/GenBank/DDBJ whole genome shotgun (WGS) entry which is preliminary data.</text>
</comment>
<name>A0ABS9KSY9_9BACT</name>
<dbReference type="InterPro" id="IPR050985">
    <property type="entry name" value="Alpha-glycosidase_related"/>
</dbReference>
<feature type="domain" description="Glycosyl hydrolase family 36 N-terminal" evidence="8">
    <location>
        <begin position="55"/>
        <end position="291"/>
    </location>
</feature>
<dbReference type="Pfam" id="PF16875">
    <property type="entry name" value="Glyco_hydro_36N"/>
    <property type="match status" value="1"/>
</dbReference>
<dbReference type="Gene3D" id="3.20.20.70">
    <property type="entry name" value="Aldolase class I"/>
    <property type="match status" value="1"/>
</dbReference>
<feature type="chain" id="PRO_5045169191" description="Alpha-galactosidase" evidence="6">
    <location>
        <begin position="33"/>
        <end position="741"/>
    </location>
</feature>
<dbReference type="Proteomes" id="UP001165367">
    <property type="component" value="Unassembled WGS sequence"/>
</dbReference>
<dbReference type="PRINTS" id="PR00743">
    <property type="entry name" value="GLHYDRLASE36"/>
</dbReference>
<gene>
    <name evidence="9" type="ORF">LZZ85_14045</name>
</gene>
<dbReference type="Gene3D" id="2.70.98.60">
    <property type="entry name" value="alpha-galactosidase from lactobacil brevis"/>
    <property type="match status" value="1"/>
</dbReference>